<comment type="caution">
    <text evidence="2">The sequence shown here is derived from an EMBL/GenBank/DDBJ whole genome shotgun (WGS) entry which is preliminary data.</text>
</comment>
<keyword evidence="3" id="KW-1185">Reference proteome</keyword>
<proteinExistence type="predicted"/>
<reference evidence="2 3" key="1">
    <citation type="submission" date="2022-04" db="EMBL/GenBank/DDBJ databases">
        <title>Whole genome surviellance of AMR bacteria from Assam, India: One Health Study.</title>
        <authorList>
            <person name="Mendem S.K."/>
            <person name="Rakshit O."/>
            <person name="Murugesan D."/>
            <person name="Shome R."/>
            <person name="Raisen C."/>
            <person name="Holmes M.A."/>
            <person name="Saikia K."/>
            <person name="Shome B.R."/>
        </authorList>
    </citation>
    <scope>NUCLEOTIDE SEQUENCE [LARGE SCALE GENOMIC DNA]</scope>
    <source>
        <strain evidence="2 3">MGG-11lp</strain>
    </source>
</reference>
<keyword evidence="1" id="KW-0732">Signal</keyword>
<evidence type="ECO:0000313" key="3">
    <source>
        <dbReference type="Proteomes" id="UP001306510"/>
    </source>
</evidence>
<protein>
    <submittedName>
        <fullName evidence="2">Uncharacterized protein</fullName>
    </submittedName>
</protein>
<dbReference type="EMBL" id="JALLMC010000001">
    <property type="protein sequence ID" value="MEB6409463.1"/>
    <property type="molecule type" value="Genomic_DNA"/>
</dbReference>
<accession>A0ABU6E1M3</accession>
<evidence type="ECO:0000313" key="2">
    <source>
        <dbReference type="EMBL" id="MEB6409463.1"/>
    </source>
</evidence>
<sequence length="119" mass="12979">MKKIFILGLGLLSFCVNAAGLSEQDLIELGKKEIRTEISLPTSFSQEKFIPDTRDNPSSRSGNVCLKISGRKNDGTAMDVAVYGVHIATKGEKATFGEIFKFIGESEMQTSEAKESCKL</sequence>
<gene>
    <name evidence="2" type="ORF">MXM28_07090</name>
</gene>
<feature type="chain" id="PRO_5045805103" evidence="1">
    <location>
        <begin position="19"/>
        <end position="119"/>
    </location>
</feature>
<name>A0ABU6E1M3_9ENTR</name>
<feature type="signal peptide" evidence="1">
    <location>
        <begin position="1"/>
        <end position="18"/>
    </location>
</feature>
<organism evidence="2 3">
    <name type="scientific">Enterobacter vonholyi</name>
    <dbReference type="NCBI Taxonomy" id="2797505"/>
    <lineage>
        <taxon>Bacteria</taxon>
        <taxon>Pseudomonadati</taxon>
        <taxon>Pseudomonadota</taxon>
        <taxon>Gammaproteobacteria</taxon>
        <taxon>Enterobacterales</taxon>
        <taxon>Enterobacteriaceae</taxon>
        <taxon>Enterobacter</taxon>
    </lineage>
</organism>
<dbReference type="RefSeq" id="WP_325813507.1">
    <property type="nucleotide sequence ID" value="NZ_JALLMC010000001.1"/>
</dbReference>
<dbReference type="Proteomes" id="UP001306510">
    <property type="component" value="Unassembled WGS sequence"/>
</dbReference>
<evidence type="ECO:0000256" key="1">
    <source>
        <dbReference type="SAM" id="SignalP"/>
    </source>
</evidence>